<feature type="region of interest" description="Disordered" evidence="6">
    <location>
        <begin position="54"/>
        <end position="73"/>
    </location>
</feature>
<gene>
    <name evidence="8" type="ORF">P153DRAFT_393448</name>
</gene>
<keyword evidence="2" id="KW-0805">Transcription regulation</keyword>
<sequence length="414" mass="45336">MFSPSSAPAPKLRDSCDACASSKLKCHKQKPVCSRCAKRGIACNYLATRRAGRRYDSRRSDRRRPDSFSPIPESQLDQLDIDAWFGANTVAGSCDDYFLGPSTALSTGTGVNPDPDLTSHLPSPVNNSVTIPNLDHYLPSPTSFWVPDTSSTDVLGQIGGDFFSVAASVSHDESDRHNEDVINVRPIDEQNEQHENFTSIETQKSGSRIDTTFACCLTQAMTLLQRIFSQPSTVTENACKNTQAENDLATNIRVDGNHLPPTDVVIATNKQTMDAVAVMLQCSCSQNGYLLAIISLIVFKVLDFYGAAANTSHGPTNHKPDEDSTYMTVQLVLGELHRVQRLVNQFSAKMKEQTALGASDIQDKGTMTTALCGERQGNDVSTPFSKIMSDQLEIDLRKRLKSLSMGLVAHLRRD</sequence>
<dbReference type="PROSITE" id="PS50048">
    <property type="entry name" value="ZN2_CY6_FUNGAL_2"/>
    <property type="match status" value="1"/>
</dbReference>
<evidence type="ECO:0000256" key="1">
    <source>
        <dbReference type="ARBA" id="ARBA00022723"/>
    </source>
</evidence>
<dbReference type="Pfam" id="PF08493">
    <property type="entry name" value="AflR"/>
    <property type="match status" value="1"/>
</dbReference>
<dbReference type="OrthoDB" id="2328572at2759"/>
<dbReference type="InterPro" id="IPR050675">
    <property type="entry name" value="OAF3"/>
</dbReference>
<evidence type="ECO:0000313" key="8">
    <source>
        <dbReference type="EMBL" id="KAF2133646.1"/>
    </source>
</evidence>
<dbReference type="GO" id="GO:0003677">
    <property type="term" value="F:DNA binding"/>
    <property type="evidence" value="ECO:0007669"/>
    <property type="project" value="UniProtKB-KW"/>
</dbReference>
<evidence type="ECO:0000256" key="6">
    <source>
        <dbReference type="SAM" id="MobiDB-lite"/>
    </source>
</evidence>
<protein>
    <recommendedName>
        <fullName evidence="7">Zn(2)-C6 fungal-type domain-containing protein</fullName>
    </recommendedName>
</protein>
<keyword evidence="5" id="KW-0539">Nucleus</keyword>
<keyword evidence="3" id="KW-0238">DNA-binding</keyword>
<evidence type="ECO:0000256" key="5">
    <source>
        <dbReference type="ARBA" id="ARBA00023242"/>
    </source>
</evidence>
<dbReference type="PROSITE" id="PS00463">
    <property type="entry name" value="ZN2_CY6_FUNGAL_1"/>
    <property type="match status" value="1"/>
</dbReference>
<dbReference type="InterPro" id="IPR036864">
    <property type="entry name" value="Zn2-C6_fun-type_DNA-bd_sf"/>
</dbReference>
<organism evidence="8 9">
    <name type="scientific">Dothidotthia symphoricarpi CBS 119687</name>
    <dbReference type="NCBI Taxonomy" id="1392245"/>
    <lineage>
        <taxon>Eukaryota</taxon>
        <taxon>Fungi</taxon>
        <taxon>Dikarya</taxon>
        <taxon>Ascomycota</taxon>
        <taxon>Pezizomycotina</taxon>
        <taxon>Dothideomycetes</taxon>
        <taxon>Pleosporomycetidae</taxon>
        <taxon>Pleosporales</taxon>
        <taxon>Dothidotthiaceae</taxon>
        <taxon>Dothidotthia</taxon>
    </lineage>
</organism>
<dbReference type="RefSeq" id="XP_033528033.1">
    <property type="nucleotide sequence ID" value="XM_033671233.1"/>
</dbReference>
<feature type="compositionally biased region" description="Basic and acidic residues" evidence="6">
    <location>
        <begin position="54"/>
        <end position="66"/>
    </location>
</feature>
<keyword evidence="9" id="KW-1185">Reference proteome</keyword>
<dbReference type="GO" id="GO:0000981">
    <property type="term" value="F:DNA-binding transcription factor activity, RNA polymerase II-specific"/>
    <property type="evidence" value="ECO:0007669"/>
    <property type="project" value="InterPro"/>
</dbReference>
<evidence type="ECO:0000256" key="4">
    <source>
        <dbReference type="ARBA" id="ARBA00023163"/>
    </source>
</evidence>
<dbReference type="PRINTS" id="PR00755">
    <property type="entry name" value="AFLATOXINBRP"/>
</dbReference>
<evidence type="ECO:0000256" key="3">
    <source>
        <dbReference type="ARBA" id="ARBA00023125"/>
    </source>
</evidence>
<dbReference type="InterPro" id="IPR001138">
    <property type="entry name" value="Zn2Cys6_DnaBD"/>
</dbReference>
<dbReference type="Gene3D" id="4.10.240.10">
    <property type="entry name" value="Zn(2)-C6 fungal-type DNA-binding domain"/>
    <property type="match status" value="1"/>
</dbReference>
<name>A0A6A6AQ32_9PLEO</name>
<reference evidence="8" key="1">
    <citation type="journal article" date="2020" name="Stud. Mycol.">
        <title>101 Dothideomycetes genomes: a test case for predicting lifestyles and emergence of pathogens.</title>
        <authorList>
            <person name="Haridas S."/>
            <person name="Albert R."/>
            <person name="Binder M."/>
            <person name="Bloem J."/>
            <person name="Labutti K."/>
            <person name="Salamov A."/>
            <person name="Andreopoulos B."/>
            <person name="Baker S."/>
            <person name="Barry K."/>
            <person name="Bills G."/>
            <person name="Bluhm B."/>
            <person name="Cannon C."/>
            <person name="Castanera R."/>
            <person name="Culley D."/>
            <person name="Daum C."/>
            <person name="Ezra D."/>
            <person name="Gonzalez J."/>
            <person name="Henrissat B."/>
            <person name="Kuo A."/>
            <person name="Liang C."/>
            <person name="Lipzen A."/>
            <person name="Lutzoni F."/>
            <person name="Magnuson J."/>
            <person name="Mondo S."/>
            <person name="Nolan M."/>
            <person name="Ohm R."/>
            <person name="Pangilinan J."/>
            <person name="Park H.-J."/>
            <person name="Ramirez L."/>
            <person name="Alfaro M."/>
            <person name="Sun H."/>
            <person name="Tritt A."/>
            <person name="Yoshinaga Y."/>
            <person name="Zwiers L.-H."/>
            <person name="Turgeon B."/>
            <person name="Goodwin S."/>
            <person name="Spatafora J."/>
            <person name="Crous P."/>
            <person name="Grigoriev I."/>
        </authorList>
    </citation>
    <scope>NUCLEOTIDE SEQUENCE</scope>
    <source>
        <strain evidence="8">CBS 119687</strain>
    </source>
</reference>
<evidence type="ECO:0000259" key="7">
    <source>
        <dbReference type="PROSITE" id="PS50048"/>
    </source>
</evidence>
<dbReference type="AlphaFoldDB" id="A0A6A6AQ32"/>
<dbReference type="EMBL" id="ML977499">
    <property type="protein sequence ID" value="KAF2133646.1"/>
    <property type="molecule type" value="Genomic_DNA"/>
</dbReference>
<dbReference type="PANTHER" id="PTHR31069">
    <property type="entry name" value="OLEATE-ACTIVATED TRANSCRIPTION FACTOR 1-RELATED"/>
    <property type="match status" value="1"/>
</dbReference>
<keyword evidence="1" id="KW-0479">Metal-binding</keyword>
<keyword evidence="4" id="KW-0804">Transcription</keyword>
<dbReference type="PANTHER" id="PTHR31069:SF31">
    <property type="entry name" value="MONODICTYPHENONE CLUSTER TRANSCRIPTION FACTOR-RELATED"/>
    <property type="match status" value="1"/>
</dbReference>
<dbReference type="GO" id="GO:0045122">
    <property type="term" value="P:aflatoxin biosynthetic process"/>
    <property type="evidence" value="ECO:0007669"/>
    <property type="project" value="InterPro"/>
</dbReference>
<dbReference type="GO" id="GO:0005634">
    <property type="term" value="C:nucleus"/>
    <property type="evidence" value="ECO:0007669"/>
    <property type="project" value="InterPro"/>
</dbReference>
<evidence type="ECO:0000313" key="9">
    <source>
        <dbReference type="Proteomes" id="UP000799771"/>
    </source>
</evidence>
<dbReference type="CDD" id="cd00067">
    <property type="entry name" value="GAL4"/>
    <property type="match status" value="1"/>
</dbReference>
<feature type="domain" description="Zn(2)-C6 fungal-type" evidence="7">
    <location>
        <begin position="15"/>
        <end position="45"/>
    </location>
</feature>
<accession>A0A6A6AQ32</accession>
<dbReference type="Proteomes" id="UP000799771">
    <property type="component" value="Unassembled WGS sequence"/>
</dbReference>
<dbReference type="SUPFAM" id="SSF57701">
    <property type="entry name" value="Zn2/Cys6 DNA-binding domain"/>
    <property type="match status" value="1"/>
</dbReference>
<dbReference type="Pfam" id="PF00172">
    <property type="entry name" value="Zn_clus"/>
    <property type="match status" value="1"/>
</dbReference>
<dbReference type="GeneID" id="54411665"/>
<evidence type="ECO:0000256" key="2">
    <source>
        <dbReference type="ARBA" id="ARBA00023015"/>
    </source>
</evidence>
<dbReference type="SMART" id="SM00066">
    <property type="entry name" value="GAL4"/>
    <property type="match status" value="1"/>
</dbReference>
<proteinExistence type="predicted"/>
<dbReference type="GO" id="GO:0008270">
    <property type="term" value="F:zinc ion binding"/>
    <property type="evidence" value="ECO:0007669"/>
    <property type="project" value="InterPro"/>
</dbReference>
<dbReference type="InterPro" id="IPR013700">
    <property type="entry name" value="AflR"/>
</dbReference>